<protein>
    <submittedName>
        <fullName evidence="1">Uncharacterized protein</fullName>
    </submittedName>
</protein>
<gene>
    <name evidence="1" type="ORF">PHMEG_00012570</name>
</gene>
<comment type="caution">
    <text evidence="1">The sequence shown here is derived from an EMBL/GenBank/DDBJ whole genome shotgun (WGS) entry which is preliminary data.</text>
</comment>
<evidence type="ECO:0000313" key="1">
    <source>
        <dbReference type="EMBL" id="OWZ14017.1"/>
    </source>
</evidence>
<proteinExistence type="predicted"/>
<sequence>MTLTNAYIVYRYNRKIQNKKPPKHFAFFEELMEQFIAIDSGEASAAIEHCTRPASVNSINTANAVKKKKRFN</sequence>
<dbReference type="AlphaFoldDB" id="A0A225WAI1"/>
<name>A0A225WAI1_9STRA</name>
<organism evidence="1 2">
    <name type="scientific">Phytophthora megakarya</name>
    <dbReference type="NCBI Taxonomy" id="4795"/>
    <lineage>
        <taxon>Eukaryota</taxon>
        <taxon>Sar</taxon>
        <taxon>Stramenopiles</taxon>
        <taxon>Oomycota</taxon>
        <taxon>Peronosporomycetes</taxon>
        <taxon>Peronosporales</taxon>
        <taxon>Peronosporaceae</taxon>
        <taxon>Phytophthora</taxon>
    </lineage>
</organism>
<dbReference type="EMBL" id="NBNE01001438">
    <property type="protein sequence ID" value="OWZ14017.1"/>
    <property type="molecule type" value="Genomic_DNA"/>
</dbReference>
<reference evidence="2" key="1">
    <citation type="submission" date="2017-03" db="EMBL/GenBank/DDBJ databases">
        <title>Phytopthora megakarya and P. palmivora, two closely related causual agents of cacao black pod achieved similar genome size and gene model numbers by different mechanisms.</title>
        <authorList>
            <person name="Ali S."/>
            <person name="Shao J."/>
            <person name="Larry D.J."/>
            <person name="Kronmiller B."/>
            <person name="Shen D."/>
            <person name="Strem M.D."/>
            <person name="Melnick R.L."/>
            <person name="Guiltinan M.J."/>
            <person name="Tyler B.M."/>
            <person name="Meinhardt L.W."/>
            <person name="Bailey B.A."/>
        </authorList>
    </citation>
    <scope>NUCLEOTIDE SEQUENCE [LARGE SCALE GENOMIC DNA]</scope>
    <source>
        <strain evidence="2">zdho120</strain>
    </source>
</reference>
<evidence type="ECO:0000313" key="2">
    <source>
        <dbReference type="Proteomes" id="UP000198211"/>
    </source>
</evidence>
<dbReference type="OrthoDB" id="127958at2759"/>
<accession>A0A225WAI1</accession>
<dbReference type="Proteomes" id="UP000198211">
    <property type="component" value="Unassembled WGS sequence"/>
</dbReference>
<keyword evidence="2" id="KW-1185">Reference proteome</keyword>